<dbReference type="PANTHER" id="PTHR11138">
    <property type="entry name" value="METHIONYL-TRNA FORMYLTRANSFERASE"/>
    <property type="match status" value="1"/>
</dbReference>
<comment type="caution">
    <text evidence="11">The sequence shown here is derived from an EMBL/GenBank/DDBJ whole genome shotgun (WGS) entry which is preliminary data.</text>
</comment>
<evidence type="ECO:0000256" key="1">
    <source>
        <dbReference type="ARBA" id="ARBA00002606"/>
    </source>
</evidence>
<evidence type="ECO:0000256" key="6">
    <source>
        <dbReference type="ARBA" id="ARBA00022917"/>
    </source>
</evidence>
<evidence type="ECO:0000256" key="2">
    <source>
        <dbReference type="ARBA" id="ARBA00010699"/>
    </source>
</evidence>
<evidence type="ECO:0000256" key="7">
    <source>
        <dbReference type="ARBA" id="ARBA00048558"/>
    </source>
</evidence>
<keyword evidence="5 8" id="KW-0808">Transferase</keyword>
<feature type="domain" description="Formyl transferase C-terminal" evidence="10">
    <location>
        <begin position="205"/>
        <end position="308"/>
    </location>
</feature>
<evidence type="ECO:0000256" key="8">
    <source>
        <dbReference type="HAMAP-Rule" id="MF_00182"/>
    </source>
</evidence>
<dbReference type="GO" id="GO:0004479">
    <property type="term" value="F:methionyl-tRNA formyltransferase activity"/>
    <property type="evidence" value="ECO:0007669"/>
    <property type="project" value="UniProtKB-UniRule"/>
</dbReference>
<evidence type="ECO:0000313" key="11">
    <source>
        <dbReference type="EMBL" id="MSR94409.1"/>
    </source>
</evidence>
<dbReference type="AlphaFoldDB" id="A0A6N7V1G8"/>
<feature type="binding site" evidence="8">
    <location>
        <begin position="109"/>
        <end position="112"/>
    </location>
    <ligand>
        <name>(6S)-5,6,7,8-tetrahydrofolate</name>
        <dbReference type="ChEBI" id="CHEBI:57453"/>
    </ligand>
</feature>
<dbReference type="InterPro" id="IPR036477">
    <property type="entry name" value="Formyl_transf_N_sf"/>
</dbReference>
<dbReference type="InterPro" id="IPR011034">
    <property type="entry name" value="Formyl_transferase-like_C_sf"/>
</dbReference>
<dbReference type="Pfam" id="PF00551">
    <property type="entry name" value="Formyl_trans_N"/>
    <property type="match status" value="1"/>
</dbReference>
<dbReference type="Gene3D" id="3.40.50.170">
    <property type="entry name" value="Formyl transferase, N-terminal domain"/>
    <property type="match status" value="1"/>
</dbReference>
<dbReference type="FunFam" id="3.40.50.12230:FF:000001">
    <property type="entry name" value="Methionyl-tRNA formyltransferase"/>
    <property type="match status" value="1"/>
</dbReference>
<dbReference type="CDD" id="cd08704">
    <property type="entry name" value="Met_tRNA_FMT_C"/>
    <property type="match status" value="1"/>
</dbReference>
<evidence type="ECO:0000256" key="4">
    <source>
        <dbReference type="ARBA" id="ARBA00016014"/>
    </source>
</evidence>
<sequence>MKVIFMGTPEFSVGTLEALIRAGHQVVLAVTQPDRAKGRGGKVQESPVKEAAKRHGIPVFQPERIRKPEAVEELRKYQADVMVVIAFGQILPGEVLEMTPYGCINVHASLLPDYRGAAPIQWAILDGRKVSGVTTMQMDEGLDTGDMLLKEEVVLDKKETGGSLHDKLAQIGADLCVRTLEALETGQIEGEKQPKESPTDYARMLDKAMGKVDWSQTARAIEQKIRGLNPWPAAWTMWKGKLLKIWEGEVLSSKDLLREEDPSAHLPGEVVTAGKDGLVVQTGEGRILIRELQLAGKRRMATEEFLRGVTLQEGEILGEKEAER</sequence>
<name>A0A6N7V1G8_9FIRM</name>
<protein>
    <recommendedName>
        <fullName evidence="4 8">Methionyl-tRNA formyltransferase</fullName>
        <ecNumber evidence="3 8">2.1.2.9</ecNumber>
    </recommendedName>
</protein>
<evidence type="ECO:0000313" key="12">
    <source>
        <dbReference type="Proteomes" id="UP000434409"/>
    </source>
</evidence>
<dbReference type="EMBL" id="VULY01000018">
    <property type="protein sequence ID" value="MSR94409.1"/>
    <property type="molecule type" value="Genomic_DNA"/>
</dbReference>
<reference evidence="11 12" key="1">
    <citation type="submission" date="2019-08" db="EMBL/GenBank/DDBJ databases">
        <title>In-depth cultivation of the pig gut microbiome towards novel bacterial diversity and tailored functional studies.</title>
        <authorList>
            <person name="Wylensek D."/>
            <person name="Hitch T.C.A."/>
            <person name="Clavel T."/>
        </authorList>
    </citation>
    <scope>NUCLEOTIDE SEQUENCE [LARGE SCALE GENOMIC DNA]</scope>
    <source>
        <strain evidence="11 12">68-1-5</strain>
    </source>
</reference>
<dbReference type="EC" id="2.1.2.9" evidence="3 8"/>
<dbReference type="InterPro" id="IPR002376">
    <property type="entry name" value="Formyl_transf_N"/>
</dbReference>
<feature type="domain" description="Formyl transferase N-terminal" evidence="9">
    <location>
        <begin position="1"/>
        <end position="179"/>
    </location>
</feature>
<dbReference type="HAMAP" id="MF_00182">
    <property type="entry name" value="Formyl_trans"/>
    <property type="match status" value="1"/>
</dbReference>
<dbReference type="InterPro" id="IPR044135">
    <property type="entry name" value="Met-tRNA-FMT_C"/>
</dbReference>
<dbReference type="CDD" id="cd08646">
    <property type="entry name" value="FMT_core_Met-tRNA-FMT_N"/>
    <property type="match status" value="1"/>
</dbReference>
<comment type="function">
    <text evidence="1 8">Attaches a formyl group to the free amino group of methionyl-tRNA(fMet). The formyl group appears to play a dual role in the initiator identity of N-formylmethionyl-tRNA by promoting its recognition by IF2 and preventing the misappropriation of this tRNA by the elongation apparatus.</text>
</comment>
<evidence type="ECO:0000259" key="9">
    <source>
        <dbReference type="Pfam" id="PF00551"/>
    </source>
</evidence>
<dbReference type="InterPro" id="IPR005794">
    <property type="entry name" value="Fmt"/>
</dbReference>
<evidence type="ECO:0000259" key="10">
    <source>
        <dbReference type="Pfam" id="PF02911"/>
    </source>
</evidence>
<organism evidence="11 12">
    <name type="scientific">Suipraeoptans intestinalis</name>
    <dbReference type="NCBI Taxonomy" id="2606628"/>
    <lineage>
        <taxon>Bacteria</taxon>
        <taxon>Bacillati</taxon>
        <taxon>Bacillota</taxon>
        <taxon>Clostridia</taxon>
        <taxon>Lachnospirales</taxon>
        <taxon>Lachnospiraceae</taxon>
        <taxon>Suipraeoptans</taxon>
    </lineage>
</organism>
<dbReference type="GO" id="GO:0005829">
    <property type="term" value="C:cytosol"/>
    <property type="evidence" value="ECO:0007669"/>
    <property type="project" value="TreeGrafter"/>
</dbReference>
<dbReference type="NCBIfam" id="TIGR00460">
    <property type="entry name" value="fmt"/>
    <property type="match status" value="1"/>
</dbReference>
<comment type="catalytic activity">
    <reaction evidence="7 8">
        <text>L-methionyl-tRNA(fMet) + (6R)-10-formyltetrahydrofolate = N-formyl-L-methionyl-tRNA(fMet) + (6S)-5,6,7,8-tetrahydrofolate + H(+)</text>
        <dbReference type="Rhea" id="RHEA:24380"/>
        <dbReference type="Rhea" id="RHEA-COMP:9952"/>
        <dbReference type="Rhea" id="RHEA-COMP:9953"/>
        <dbReference type="ChEBI" id="CHEBI:15378"/>
        <dbReference type="ChEBI" id="CHEBI:57453"/>
        <dbReference type="ChEBI" id="CHEBI:78530"/>
        <dbReference type="ChEBI" id="CHEBI:78844"/>
        <dbReference type="ChEBI" id="CHEBI:195366"/>
        <dbReference type="EC" id="2.1.2.9"/>
    </reaction>
</comment>
<dbReference type="RefSeq" id="WP_154478055.1">
    <property type="nucleotide sequence ID" value="NZ_VULY01000018.1"/>
</dbReference>
<evidence type="ECO:0000256" key="5">
    <source>
        <dbReference type="ARBA" id="ARBA00022679"/>
    </source>
</evidence>
<dbReference type="Proteomes" id="UP000434409">
    <property type="component" value="Unassembled WGS sequence"/>
</dbReference>
<dbReference type="InterPro" id="IPR001555">
    <property type="entry name" value="GART_AS"/>
</dbReference>
<proteinExistence type="inferred from homology"/>
<dbReference type="InterPro" id="IPR041711">
    <property type="entry name" value="Met-tRNA-FMT_N"/>
</dbReference>
<dbReference type="Pfam" id="PF02911">
    <property type="entry name" value="Formyl_trans_C"/>
    <property type="match status" value="1"/>
</dbReference>
<accession>A0A6N7V1G8</accession>
<dbReference type="Gene3D" id="3.10.25.10">
    <property type="entry name" value="Formyl transferase, C-terminal domain"/>
    <property type="match status" value="1"/>
</dbReference>
<dbReference type="SUPFAM" id="SSF53328">
    <property type="entry name" value="Formyltransferase"/>
    <property type="match status" value="1"/>
</dbReference>
<dbReference type="InterPro" id="IPR005793">
    <property type="entry name" value="Formyl_trans_C"/>
</dbReference>
<dbReference type="PANTHER" id="PTHR11138:SF5">
    <property type="entry name" value="METHIONYL-TRNA FORMYLTRANSFERASE, MITOCHONDRIAL"/>
    <property type="match status" value="1"/>
</dbReference>
<gene>
    <name evidence="8" type="primary">fmt</name>
    <name evidence="11" type="ORF">FYJ34_09110</name>
</gene>
<keyword evidence="6 8" id="KW-0648">Protein biosynthesis</keyword>
<dbReference type="SUPFAM" id="SSF50486">
    <property type="entry name" value="FMT C-terminal domain-like"/>
    <property type="match status" value="1"/>
</dbReference>
<dbReference type="PROSITE" id="PS00373">
    <property type="entry name" value="GART"/>
    <property type="match status" value="1"/>
</dbReference>
<dbReference type="InterPro" id="IPR037022">
    <property type="entry name" value="Formyl_trans_C_sf"/>
</dbReference>
<comment type="similarity">
    <text evidence="2 8">Belongs to the Fmt family.</text>
</comment>
<evidence type="ECO:0000256" key="3">
    <source>
        <dbReference type="ARBA" id="ARBA00012261"/>
    </source>
</evidence>
<keyword evidence="12" id="KW-1185">Reference proteome</keyword>